<organism evidence="2 3">
    <name type="scientific">Thermothielavioides terrestris</name>
    <dbReference type="NCBI Taxonomy" id="2587410"/>
    <lineage>
        <taxon>Eukaryota</taxon>
        <taxon>Fungi</taxon>
        <taxon>Dikarya</taxon>
        <taxon>Ascomycota</taxon>
        <taxon>Pezizomycotina</taxon>
        <taxon>Sordariomycetes</taxon>
        <taxon>Sordariomycetidae</taxon>
        <taxon>Sordariales</taxon>
        <taxon>Chaetomiaceae</taxon>
        <taxon>Thermothielavioides</taxon>
    </lineage>
</organism>
<proteinExistence type="predicted"/>
<dbReference type="AlphaFoldDB" id="A0A3S4EUQ2"/>
<protein>
    <submittedName>
        <fullName evidence="2">74598085-12b3-42f4-ba6a-aea6d3de0fc0</fullName>
    </submittedName>
</protein>
<evidence type="ECO:0000313" key="3">
    <source>
        <dbReference type="Proteomes" id="UP000289323"/>
    </source>
</evidence>
<name>A0A3S4EUQ2_9PEZI</name>
<gene>
    <name evidence="2" type="ORF">TT172_LOCUS1871</name>
</gene>
<sequence>MAGLAFENSNLTDLPPIENEILEGAPSSTWRDLRNPKLRRFPRHGAEITWLDFLGHGIAGLVFKVTIGGGDPVALKIASFPLSRLQRTPTTDETQFWRARRPKPRPRPNDDGFIQDEWPFEDECRNVALLEKLKWIITTADADRRPLPILRRPKTAHDIAANLRGFSDEARDSPRPTRPPDDPIPMPPVPALTECYGWTTVRRDAIPRVSPPVSDYVDADIDWHWALVYELVPGAPQDLAVGQAHLDFFYAMGFAMEAYKPDNWRGGRLVDFNDVSAPFSTGWRLSAVAVRDARAWFWTLGFEDERRVKRRIVTGVGGRAVRRTGREGGSVPASVAVDNIQGAGKFKA</sequence>
<dbReference type="InterPro" id="IPR025213">
    <property type="entry name" value="Sim4_Fta2"/>
</dbReference>
<accession>A0A3S4EUQ2</accession>
<feature type="region of interest" description="Disordered" evidence="1">
    <location>
        <begin position="91"/>
        <end position="116"/>
    </location>
</feature>
<reference evidence="2 3" key="1">
    <citation type="submission" date="2018-04" db="EMBL/GenBank/DDBJ databases">
        <authorList>
            <person name="Huttner S."/>
            <person name="Dainat J."/>
        </authorList>
    </citation>
    <scope>NUCLEOTIDE SEQUENCE [LARGE SCALE GENOMIC DNA]</scope>
</reference>
<dbReference type="Pfam" id="PF13095">
    <property type="entry name" value="FTA2"/>
    <property type="match status" value="1"/>
</dbReference>
<feature type="compositionally biased region" description="Basic and acidic residues" evidence="1">
    <location>
        <begin position="166"/>
        <end position="181"/>
    </location>
</feature>
<dbReference type="Proteomes" id="UP000289323">
    <property type="component" value="Unassembled WGS sequence"/>
</dbReference>
<dbReference type="SUPFAM" id="SSF56112">
    <property type="entry name" value="Protein kinase-like (PK-like)"/>
    <property type="match status" value="1"/>
</dbReference>
<evidence type="ECO:0000313" key="2">
    <source>
        <dbReference type="EMBL" id="SPQ19452.1"/>
    </source>
</evidence>
<dbReference type="InterPro" id="IPR011009">
    <property type="entry name" value="Kinase-like_dom_sf"/>
</dbReference>
<feature type="region of interest" description="Disordered" evidence="1">
    <location>
        <begin position="163"/>
        <end position="189"/>
    </location>
</feature>
<dbReference type="EMBL" id="OUUZ01000001">
    <property type="protein sequence ID" value="SPQ19452.1"/>
    <property type="molecule type" value="Genomic_DNA"/>
</dbReference>
<evidence type="ECO:0000256" key="1">
    <source>
        <dbReference type="SAM" id="MobiDB-lite"/>
    </source>
</evidence>